<evidence type="ECO:0000256" key="9">
    <source>
        <dbReference type="ARBA" id="ARBA00023136"/>
    </source>
</evidence>
<keyword evidence="3 11" id="KW-1134">Transmembrane beta strand</keyword>
<keyword evidence="8" id="KW-0798">TonB box</keyword>
<feature type="domain" description="TonB-dependent receptor plug" evidence="13">
    <location>
        <begin position="48"/>
        <end position="153"/>
    </location>
</feature>
<dbReference type="InterPro" id="IPR012910">
    <property type="entry name" value="Plug_dom"/>
</dbReference>
<evidence type="ECO:0000259" key="13">
    <source>
        <dbReference type="Pfam" id="PF07715"/>
    </source>
</evidence>
<keyword evidence="2 11" id="KW-0813">Transport</keyword>
<evidence type="ECO:0000256" key="7">
    <source>
        <dbReference type="ARBA" id="ARBA00023065"/>
    </source>
</evidence>
<keyword evidence="5 11" id="KW-0812">Transmembrane</keyword>
<dbReference type="InterPro" id="IPR039426">
    <property type="entry name" value="TonB-dep_rcpt-like"/>
</dbReference>
<keyword evidence="15" id="KW-1185">Reference proteome</keyword>
<evidence type="ECO:0000313" key="14">
    <source>
        <dbReference type="EMBL" id="GGA61537.1"/>
    </source>
</evidence>
<evidence type="ECO:0000256" key="3">
    <source>
        <dbReference type="ARBA" id="ARBA00022452"/>
    </source>
</evidence>
<organism evidence="14 15">
    <name type="scientific">Sphingomonas psychrolutea</name>
    <dbReference type="NCBI Taxonomy" id="1259676"/>
    <lineage>
        <taxon>Bacteria</taxon>
        <taxon>Pseudomonadati</taxon>
        <taxon>Pseudomonadota</taxon>
        <taxon>Alphaproteobacteria</taxon>
        <taxon>Sphingomonadales</taxon>
        <taxon>Sphingomonadaceae</taxon>
        <taxon>Sphingomonas</taxon>
    </lineage>
</organism>
<evidence type="ECO:0000256" key="8">
    <source>
        <dbReference type="ARBA" id="ARBA00023077"/>
    </source>
</evidence>
<dbReference type="Proteomes" id="UP000618591">
    <property type="component" value="Unassembled WGS sequence"/>
</dbReference>
<evidence type="ECO:0000256" key="10">
    <source>
        <dbReference type="ARBA" id="ARBA00023237"/>
    </source>
</evidence>
<accession>A0ABQ1H7Z9</accession>
<feature type="compositionally biased region" description="Low complexity" evidence="12">
    <location>
        <begin position="15"/>
        <end position="30"/>
    </location>
</feature>
<feature type="region of interest" description="Disordered" evidence="12">
    <location>
        <begin position="1"/>
        <end position="31"/>
    </location>
</feature>
<dbReference type="PANTHER" id="PTHR32552">
    <property type="entry name" value="FERRICHROME IRON RECEPTOR-RELATED"/>
    <property type="match status" value="1"/>
</dbReference>
<comment type="subcellular location">
    <subcellularLocation>
        <location evidence="1 11">Cell outer membrane</location>
        <topology evidence="1 11">Multi-pass membrane protein</topology>
    </subcellularLocation>
</comment>
<keyword evidence="6" id="KW-0408">Iron</keyword>
<evidence type="ECO:0000256" key="12">
    <source>
        <dbReference type="SAM" id="MobiDB-lite"/>
    </source>
</evidence>
<keyword evidence="4" id="KW-0410">Iron transport</keyword>
<protein>
    <recommendedName>
        <fullName evidence="13">TonB-dependent receptor plug domain-containing protein</fullName>
    </recommendedName>
</protein>
<gene>
    <name evidence="14" type="ORF">GCM10011395_34850</name>
</gene>
<dbReference type="EMBL" id="BMDW01000033">
    <property type="protein sequence ID" value="GGA61537.1"/>
    <property type="molecule type" value="Genomic_DNA"/>
</dbReference>
<dbReference type="Pfam" id="PF07715">
    <property type="entry name" value="Plug"/>
    <property type="match status" value="1"/>
</dbReference>
<dbReference type="InterPro" id="IPR036942">
    <property type="entry name" value="Beta-barrel_TonB_sf"/>
</dbReference>
<sequence>MQQVPPTISPPVTPATPATANPAASPATSVNDSDMDIIVTAQRRAETLERTAVAVSVVSAETLIERAITTETDLQSAVPGLTVKTGQNENQLNFSLRGQSVDPFSSSRPSVLPYFNEVQVGGVGGTALYDLSSVQVLKGPQGTLFGRNSTGGAVLYTSQKPAKEFGGYILARVGNFSARQLEGAIDVPLIGDVALLRVAGQIQRRDGFQRNLYRDERLGEIRRENVRISLTLKPTSGLSNDLVVDYGHSDGNSLSSVVYNVLPLGAAAFVPFNFLFSPAVDSAFGPGTWAAYLAAHPKVDPDGLIPFAAKQKARGPYIVDVDSPNYYRQTKVIVSNVTALKISPAATIKNVLGYVRAKFSGAGEFDGTPYGGDANGPDGRAGVIEQFSEELQVLGTISGRLDYVAGGYYSHETDNTRSTSVIFDLAPVSPPINQINNGKFTNDTYAVYAQGTYDVGLAGLKLTAGGRYSIEKTQFVRASDDTYVTAPLPAYDFNQRATFKKFSWTVGLEDQVTNELLLYAKARRSFRSGGFNYFAPPTAGFGNASGGAYRPETATDVELGAKYRGFVGNLPVRFNFAAYNMWVIDVQRAFYAQIFGNLAAITVNVPRAQITGIEVDGSIDPVSWLTIGGSANYTNARFTSNIVNVVDNPQARFDTYPDTPEFAGAIYANIKAPVSDHLKANLRGDIYAQTFTYFSSTAKSLTPGAKIPGYALANLRAGIGDIDNNWSLSVVAKNVFDKVYYTGGVGFANIFSLNTVVPGDRRTFLIEARFNF</sequence>
<keyword evidence="7" id="KW-0406">Ion transport</keyword>
<comment type="caution">
    <text evidence="14">The sequence shown here is derived from an EMBL/GenBank/DDBJ whole genome shotgun (WGS) entry which is preliminary data.</text>
</comment>
<dbReference type="PANTHER" id="PTHR32552:SF81">
    <property type="entry name" value="TONB-DEPENDENT OUTER MEMBRANE RECEPTOR"/>
    <property type="match status" value="1"/>
</dbReference>
<comment type="similarity">
    <text evidence="11">Belongs to the TonB-dependent receptor family.</text>
</comment>
<evidence type="ECO:0000256" key="4">
    <source>
        <dbReference type="ARBA" id="ARBA00022496"/>
    </source>
</evidence>
<evidence type="ECO:0000256" key="6">
    <source>
        <dbReference type="ARBA" id="ARBA00023004"/>
    </source>
</evidence>
<keyword evidence="9 11" id="KW-0472">Membrane</keyword>
<dbReference type="Gene3D" id="2.40.170.20">
    <property type="entry name" value="TonB-dependent receptor, beta-barrel domain"/>
    <property type="match status" value="2"/>
</dbReference>
<evidence type="ECO:0000256" key="11">
    <source>
        <dbReference type="PROSITE-ProRule" id="PRU01360"/>
    </source>
</evidence>
<evidence type="ECO:0000256" key="1">
    <source>
        <dbReference type="ARBA" id="ARBA00004571"/>
    </source>
</evidence>
<keyword evidence="10 11" id="KW-0998">Cell outer membrane</keyword>
<dbReference type="SUPFAM" id="SSF56935">
    <property type="entry name" value="Porins"/>
    <property type="match status" value="1"/>
</dbReference>
<proteinExistence type="inferred from homology"/>
<name>A0ABQ1H7Z9_9SPHN</name>
<evidence type="ECO:0000256" key="5">
    <source>
        <dbReference type="ARBA" id="ARBA00022692"/>
    </source>
</evidence>
<evidence type="ECO:0000313" key="15">
    <source>
        <dbReference type="Proteomes" id="UP000618591"/>
    </source>
</evidence>
<evidence type="ECO:0000256" key="2">
    <source>
        <dbReference type="ARBA" id="ARBA00022448"/>
    </source>
</evidence>
<dbReference type="PROSITE" id="PS52016">
    <property type="entry name" value="TONB_DEPENDENT_REC_3"/>
    <property type="match status" value="1"/>
</dbReference>
<reference evidence="15" key="1">
    <citation type="journal article" date="2019" name="Int. J. Syst. Evol. Microbiol.">
        <title>The Global Catalogue of Microorganisms (GCM) 10K type strain sequencing project: providing services to taxonomists for standard genome sequencing and annotation.</title>
        <authorList>
            <consortium name="The Broad Institute Genomics Platform"/>
            <consortium name="The Broad Institute Genome Sequencing Center for Infectious Disease"/>
            <person name="Wu L."/>
            <person name="Ma J."/>
        </authorList>
    </citation>
    <scope>NUCLEOTIDE SEQUENCE [LARGE SCALE GENOMIC DNA]</scope>
    <source>
        <strain evidence="15">CGMCC 1.10106</strain>
    </source>
</reference>